<evidence type="ECO:0000256" key="2">
    <source>
        <dbReference type="ARBA" id="ARBA00009777"/>
    </source>
</evidence>
<evidence type="ECO:0000256" key="3">
    <source>
        <dbReference type="ARBA" id="ARBA00022485"/>
    </source>
</evidence>
<evidence type="ECO:0000256" key="7">
    <source>
        <dbReference type="ARBA" id="ARBA00023004"/>
    </source>
</evidence>
<feature type="domain" description="4Fe-4S ferredoxin-type" evidence="10">
    <location>
        <begin position="46"/>
        <end position="78"/>
    </location>
</feature>
<evidence type="ECO:0000256" key="5">
    <source>
        <dbReference type="ARBA" id="ARBA00022723"/>
    </source>
</evidence>
<keyword evidence="6" id="KW-0560">Oxidoreductase</keyword>
<accession>A0ABY8EIU6</accession>
<dbReference type="InterPro" id="IPR017896">
    <property type="entry name" value="4Fe4S_Fe-S-bd"/>
</dbReference>
<keyword evidence="4" id="KW-0949">S-adenosyl-L-methionine</keyword>
<dbReference type="SFLD" id="SFLDS00029">
    <property type="entry name" value="Radical_SAM"/>
    <property type="match status" value="1"/>
</dbReference>
<dbReference type="InterPro" id="IPR040074">
    <property type="entry name" value="BssD/PflA/YjjW"/>
</dbReference>
<dbReference type="PANTHER" id="PTHR30352">
    <property type="entry name" value="PYRUVATE FORMATE-LYASE-ACTIVATING ENZYME"/>
    <property type="match status" value="1"/>
</dbReference>
<keyword evidence="8" id="KW-0411">Iron-sulfur</keyword>
<dbReference type="InterPro" id="IPR058240">
    <property type="entry name" value="rSAM_sf"/>
</dbReference>
<comment type="catalytic activity">
    <reaction evidence="9">
        <text>glycyl-[protein] + reduced [flavodoxin] + S-adenosyl-L-methionine = glycin-2-yl radical-[protein] + semiquinone [flavodoxin] + 5'-deoxyadenosine + L-methionine + H(+)</text>
        <dbReference type="Rhea" id="RHEA:61976"/>
        <dbReference type="Rhea" id="RHEA-COMP:10622"/>
        <dbReference type="Rhea" id="RHEA-COMP:14480"/>
        <dbReference type="Rhea" id="RHEA-COMP:15993"/>
        <dbReference type="Rhea" id="RHEA-COMP:15994"/>
        <dbReference type="ChEBI" id="CHEBI:15378"/>
        <dbReference type="ChEBI" id="CHEBI:17319"/>
        <dbReference type="ChEBI" id="CHEBI:29947"/>
        <dbReference type="ChEBI" id="CHEBI:32722"/>
        <dbReference type="ChEBI" id="CHEBI:57618"/>
        <dbReference type="ChEBI" id="CHEBI:57844"/>
        <dbReference type="ChEBI" id="CHEBI:59789"/>
        <dbReference type="ChEBI" id="CHEBI:140311"/>
    </reaction>
</comment>
<dbReference type="SFLD" id="SFLDG01118">
    <property type="entry name" value="activating_enzymes__group_2"/>
    <property type="match status" value="1"/>
</dbReference>
<dbReference type="PROSITE" id="PS01087">
    <property type="entry name" value="RADICAL_ACTIVATING"/>
    <property type="match status" value="1"/>
</dbReference>
<evidence type="ECO:0000313" key="13">
    <source>
        <dbReference type="Proteomes" id="UP001222800"/>
    </source>
</evidence>
<dbReference type="PIRSF" id="PIRSF000371">
    <property type="entry name" value="PFL_act_enz"/>
    <property type="match status" value="1"/>
</dbReference>
<dbReference type="InterPro" id="IPR013785">
    <property type="entry name" value="Aldolase_TIM"/>
</dbReference>
<evidence type="ECO:0000259" key="11">
    <source>
        <dbReference type="PROSITE" id="PS51918"/>
    </source>
</evidence>
<evidence type="ECO:0000256" key="9">
    <source>
        <dbReference type="ARBA" id="ARBA00047365"/>
    </source>
</evidence>
<evidence type="ECO:0000313" key="12">
    <source>
        <dbReference type="EMBL" id="WFD10798.1"/>
    </source>
</evidence>
<evidence type="ECO:0000256" key="4">
    <source>
        <dbReference type="ARBA" id="ARBA00022691"/>
    </source>
</evidence>
<dbReference type="SUPFAM" id="SSF102114">
    <property type="entry name" value="Radical SAM enzymes"/>
    <property type="match status" value="1"/>
</dbReference>
<dbReference type="NCBIfam" id="NF033717">
    <property type="entry name" value="HPDL_rSAM_activ"/>
    <property type="match status" value="1"/>
</dbReference>
<dbReference type="InterPro" id="IPR007197">
    <property type="entry name" value="rSAM"/>
</dbReference>
<name>A0ABY8EIU6_9FIRM</name>
<dbReference type="NCBIfam" id="TIGR02494">
    <property type="entry name" value="PFLE_PFLC"/>
    <property type="match status" value="1"/>
</dbReference>
<evidence type="ECO:0000256" key="8">
    <source>
        <dbReference type="ARBA" id="ARBA00023014"/>
    </source>
</evidence>
<comment type="cofactor">
    <cofactor evidence="1">
        <name>[4Fe-4S] cluster</name>
        <dbReference type="ChEBI" id="CHEBI:49883"/>
    </cofactor>
</comment>
<comment type="similarity">
    <text evidence="2">Belongs to the organic radical-activating enzymes family.</text>
</comment>
<dbReference type="InterPro" id="IPR012839">
    <property type="entry name" value="Organic_radical_activase"/>
</dbReference>
<dbReference type="PANTHER" id="PTHR30352:SF4">
    <property type="entry name" value="PYRUVATE FORMATE-LYASE 2-ACTIVATING ENZYME"/>
    <property type="match status" value="1"/>
</dbReference>
<feature type="domain" description="Radical SAM core" evidence="11">
    <location>
        <begin position="15"/>
        <end position="300"/>
    </location>
</feature>
<dbReference type="SFLD" id="SFLDG01066">
    <property type="entry name" value="organic_radical-activating_enz"/>
    <property type="match status" value="1"/>
</dbReference>
<dbReference type="InterPro" id="IPR001989">
    <property type="entry name" value="Radical_activat_CS"/>
</dbReference>
<keyword evidence="7" id="KW-0408">Iron</keyword>
<dbReference type="InterPro" id="IPR034457">
    <property type="entry name" value="Organic_radical-activating"/>
</dbReference>
<dbReference type="PROSITE" id="PS51918">
    <property type="entry name" value="RADICAL_SAM"/>
    <property type="match status" value="1"/>
</dbReference>
<keyword evidence="13" id="KW-1185">Reference proteome</keyword>
<evidence type="ECO:0000256" key="1">
    <source>
        <dbReference type="ARBA" id="ARBA00001966"/>
    </source>
</evidence>
<reference evidence="12 13" key="1">
    <citation type="submission" date="2023-03" db="EMBL/GenBank/DDBJ databases">
        <title>Complete genome sequence of Tepidibacter sp. SWIR-1, isolated from a deep-sea hydrothermal vent.</title>
        <authorList>
            <person name="Li X."/>
        </authorList>
    </citation>
    <scope>NUCLEOTIDE SEQUENCE [LARGE SCALE GENOMIC DNA]</scope>
    <source>
        <strain evidence="12 13">SWIR-1</strain>
    </source>
</reference>
<proteinExistence type="inferred from homology"/>
<protein>
    <submittedName>
        <fullName evidence="12">4-hydroxyphenylacetate decarboxylase activase</fullName>
    </submittedName>
</protein>
<keyword evidence="3" id="KW-0004">4Fe-4S</keyword>
<keyword evidence="5" id="KW-0479">Metal-binding</keyword>
<evidence type="ECO:0000256" key="6">
    <source>
        <dbReference type="ARBA" id="ARBA00023002"/>
    </source>
</evidence>
<evidence type="ECO:0000259" key="10">
    <source>
        <dbReference type="PROSITE" id="PS51379"/>
    </source>
</evidence>
<organism evidence="12 13">
    <name type="scientific">Tepidibacter hydrothermalis</name>
    <dbReference type="NCBI Taxonomy" id="3036126"/>
    <lineage>
        <taxon>Bacteria</taxon>
        <taxon>Bacillati</taxon>
        <taxon>Bacillota</taxon>
        <taxon>Clostridia</taxon>
        <taxon>Peptostreptococcales</taxon>
        <taxon>Peptostreptococcaceae</taxon>
        <taxon>Tepidibacter</taxon>
    </lineage>
</organism>
<gene>
    <name evidence="12" type="primary">hpdA</name>
    <name evidence="12" type="ORF">P4S50_01595</name>
</gene>
<dbReference type="Gene3D" id="3.20.20.70">
    <property type="entry name" value="Aldolase class I"/>
    <property type="match status" value="1"/>
</dbReference>
<dbReference type="Proteomes" id="UP001222800">
    <property type="component" value="Chromosome"/>
</dbReference>
<sequence>MDKGIVFDIQSFSVHDGPGCRTTVFMNGCPLRCEWCANPESWILKPHIMFSENSCKYKKGCTICENACPHGGLTFDDMPKLNWNICKDCDTFECSLKCYYDGFKVCGKEYSVDQIMKILTRDSHSWSSEGGVTFSGGEPLLQSDFLIEILKECKNNYIHTAIETTAYKDNETFLNVMDYIDFAFIDVKHINRDMHRQKTGVYNDIILNNIRTLKESDWKGRLILRMPVIRNFNDTYENITDTIQFMKENDLFEINILPFHRLGESKWRQLGKEYKYKDEEGTDPKKLEEIQDLFLENEIACYIGHDTAF</sequence>
<dbReference type="SUPFAM" id="SSF54862">
    <property type="entry name" value="4Fe-4S ferredoxins"/>
    <property type="match status" value="1"/>
</dbReference>
<dbReference type="EMBL" id="CP120733">
    <property type="protein sequence ID" value="WFD10798.1"/>
    <property type="molecule type" value="Genomic_DNA"/>
</dbReference>
<dbReference type="Pfam" id="PF04055">
    <property type="entry name" value="Radical_SAM"/>
    <property type="match status" value="1"/>
</dbReference>
<dbReference type="RefSeq" id="WP_277732764.1">
    <property type="nucleotide sequence ID" value="NZ_CP120733.1"/>
</dbReference>
<dbReference type="PROSITE" id="PS51379">
    <property type="entry name" value="4FE4S_FER_2"/>
    <property type="match status" value="1"/>
</dbReference>